<proteinExistence type="predicted"/>
<organism evidence="3 4">
    <name type="scientific">Alectoria fallacina</name>
    <dbReference type="NCBI Taxonomy" id="1903189"/>
    <lineage>
        <taxon>Eukaryota</taxon>
        <taxon>Fungi</taxon>
        <taxon>Dikarya</taxon>
        <taxon>Ascomycota</taxon>
        <taxon>Pezizomycotina</taxon>
        <taxon>Lecanoromycetes</taxon>
        <taxon>OSLEUM clade</taxon>
        <taxon>Lecanoromycetidae</taxon>
        <taxon>Lecanorales</taxon>
        <taxon>Lecanorineae</taxon>
        <taxon>Parmeliaceae</taxon>
        <taxon>Alectoria</taxon>
    </lineage>
</organism>
<keyword evidence="2" id="KW-1133">Transmembrane helix</keyword>
<reference evidence="3" key="1">
    <citation type="submission" date="2021-03" db="EMBL/GenBank/DDBJ databases">
        <authorList>
            <person name="Tagirdzhanova G."/>
        </authorList>
    </citation>
    <scope>NUCLEOTIDE SEQUENCE</scope>
</reference>
<sequence length="339" mass="38075">MVLEGLRVVRLCEPPLQRGKTRVRWRCCCGRFLFDDFIERRPGAARDLEELLNKSAPAGSGPDQGQTIFPANISSTAINTKGPQSWNPNISPEALAGSYEPRPRRRAEGSISIDCDPERHWLLICARSKERPTSLTQLDLCCTSSDKELFQELRRTYMSLKSKWARLFSFKMVQSIRFVQLAYRDLAHAKRQFELHIKDLVDIRKVPDMPPENKKHEYLYQPCDLVPPVGENLMAHLFHHPEDANEASITCLRAPKKRKAKLSVCPQQGTSVGWGIHLVEGWVVARVWLLVLVLFLVGSLAFGVCWAALRRDVQGAFGVAAYVVALGGLVAGTVQAFVT</sequence>
<feature type="transmembrane region" description="Helical" evidence="2">
    <location>
        <begin position="287"/>
        <end position="309"/>
    </location>
</feature>
<dbReference type="EMBL" id="CAJPDR010000067">
    <property type="protein sequence ID" value="CAF9914000.1"/>
    <property type="molecule type" value="Genomic_DNA"/>
</dbReference>
<feature type="region of interest" description="Disordered" evidence="1">
    <location>
        <begin position="82"/>
        <end position="103"/>
    </location>
</feature>
<accession>A0A8H3IFJ8</accession>
<evidence type="ECO:0000256" key="1">
    <source>
        <dbReference type="SAM" id="MobiDB-lite"/>
    </source>
</evidence>
<gene>
    <name evidence="3" type="ORF">ALECFALPRED_009203</name>
</gene>
<dbReference type="OrthoDB" id="9988102at2759"/>
<dbReference type="AlphaFoldDB" id="A0A8H3IFJ8"/>
<feature type="transmembrane region" description="Helical" evidence="2">
    <location>
        <begin position="316"/>
        <end position="338"/>
    </location>
</feature>
<evidence type="ECO:0000256" key="2">
    <source>
        <dbReference type="SAM" id="Phobius"/>
    </source>
</evidence>
<evidence type="ECO:0000313" key="4">
    <source>
        <dbReference type="Proteomes" id="UP000664203"/>
    </source>
</evidence>
<keyword evidence="4" id="KW-1185">Reference proteome</keyword>
<keyword evidence="2" id="KW-0812">Transmembrane</keyword>
<comment type="caution">
    <text evidence="3">The sequence shown here is derived from an EMBL/GenBank/DDBJ whole genome shotgun (WGS) entry which is preliminary data.</text>
</comment>
<protein>
    <submittedName>
        <fullName evidence="3">Uncharacterized protein</fullName>
    </submittedName>
</protein>
<name>A0A8H3IFJ8_9LECA</name>
<dbReference type="Proteomes" id="UP000664203">
    <property type="component" value="Unassembled WGS sequence"/>
</dbReference>
<keyword evidence="2" id="KW-0472">Membrane</keyword>
<evidence type="ECO:0000313" key="3">
    <source>
        <dbReference type="EMBL" id="CAF9914000.1"/>
    </source>
</evidence>